<evidence type="ECO:0000313" key="2">
    <source>
        <dbReference type="Proteomes" id="UP001055811"/>
    </source>
</evidence>
<gene>
    <name evidence="1" type="ORF">L2E82_49056</name>
</gene>
<proteinExistence type="predicted"/>
<protein>
    <submittedName>
        <fullName evidence="1">Uncharacterized protein</fullName>
    </submittedName>
</protein>
<dbReference type="EMBL" id="CM042017">
    <property type="protein sequence ID" value="KAI3690845.1"/>
    <property type="molecule type" value="Genomic_DNA"/>
</dbReference>
<reference evidence="2" key="1">
    <citation type="journal article" date="2022" name="Mol. Ecol. Resour.">
        <title>The genomes of chicory, endive, great burdock and yacon provide insights into Asteraceae palaeo-polyploidization history and plant inulin production.</title>
        <authorList>
            <person name="Fan W."/>
            <person name="Wang S."/>
            <person name="Wang H."/>
            <person name="Wang A."/>
            <person name="Jiang F."/>
            <person name="Liu H."/>
            <person name="Zhao H."/>
            <person name="Xu D."/>
            <person name="Zhang Y."/>
        </authorList>
    </citation>
    <scope>NUCLEOTIDE SEQUENCE [LARGE SCALE GENOMIC DNA]</scope>
    <source>
        <strain evidence="2">cv. Punajuju</strain>
    </source>
</reference>
<reference evidence="1 2" key="2">
    <citation type="journal article" date="2022" name="Mol. Ecol. Resour.">
        <title>The genomes of chicory, endive, great burdock and yacon provide insights into Asteraceae paleo-polyploidization history and plant inulin production.</title>
        <authorList>
            <person name="Fan W."/>
            <person name="Wang S."/>
            <person name="Wang H."/>
            <person name="Wang A."/>
            <person name="Jiang F."/>
            <person name="Liu H."/>
            <person name="Zhao H."/>
            <person name="Xu D."/>
            <person name="Zhang Y."/>
        </authorList>
    </citation>
    <scope>NUCLEOTIDE SEQUENCE [LARGE SCALE GENOMIC DNA]</scope>
    <source>
        <strain evidence="2">cv. Punajuju</strain>
        <tissue evidence="1">Leaves</tissue>
    </source>
</reference>
<dbReference type="Proteomes" id="UP001055811">
    <property type="component" value="Linkage Group LG09"/>
</dbReference>
<comment type="caution">
    <text evidence="1">The sequence shown here is derived from an EMBL/GenBank/DDBJ whole genome shotgun (WGS) entry which is preliminary data.</text>
</comment>
<accession>A0ACB8YZE1</accession>
<name>A0ACB8YZE1_CICIN</name>
<organism evidence="1 2">
    <name type="scientific">Cichorium intybus</name>
    <name type="common">Chicory</name>
    <dbReference type="NCBI Taxonomy" id="13427"/>
    <lineage>
        <taxon>Eukaryota</taxon>
        <taxon>Viridiplantae</taxon>
        <taxon>Streptophyta</taxon>
        <taxon>Embryophyta</taxon>
        <taxon>Tracheophyta</taxon>
        <taxon>Spermatophyta</taxon>
        <taxon>Magnoliopsida</taxon>
        <taxon>eudicotyledons</taxon>
        <taxon>Gunneridae</taxon>
        <taxon>Pentapetalae</taxon>
        <taxon>asterids</taxon>
        <taxon>campanulids</taxon>
        <taxon>Asterales</taxon>
        <taxon>Asteraceae</taxon>
        <taxon>Cichorioideae</taxon>
        <taxon>Cichorieae</taxon>
        <taxon>Cichoriinae</taxon>
        <taxon>Cichorium</taxon>
    </lineage>
</organism>
<sequence>MSWRKKKPKNRLSCWLIFNPPLTIRMLMPPLRISDSESMILEADTSQSHRFEQKPGLASRVGNNVASAFFASLESCSCVNLTTADFDDEDELEEEEGKEHTIMLAHLQSTASDKNAPASVENLPYLGKIRIVIESIGYLQSNQMGENSKNMEANSSTDTNEKPGLASRVGNNVASAFFASLESCSCVNLTTADSDNEDELEEEEAKEYAIMLAHLQPTASNKNAPASVENLPV</sequence>
<evidence type="ECO:0000313" key="1">
    <source>
        <dbReference type="EMBL" id="KAI3690845.1"/>
    </source>
</evidence>
<keyword evidence="2" id="KW-1185">Reference proteome</keyword>